<protein>
    <recommendedName>
        <fullName evidence="3">protein-L-isoaspartate(D-aspartate) O-methyltransferase</fullName>
        <ecNumber evidence="3">2.1.1.77</ecNumber>
    </recommendedName>
</protein>
<dbReference type="Pfam" id="PF01135">
    <property type="entry name" value="PCMT"/>
    <property type="match status" value="1"/>
</dbReference>
<dbReference type="HAMAP" id="MF_00090">
    <property type="entry name" value="PIMT"/>
    <property type="match status" value="1"/>
</dbReference>
<evidence type="ECO:0000256" key="7">
    <source>
        <dbReference type="ARBA" id="ARBA00022691"/>
    </source>
</evidence>
<dbReference type="InterPro" id="IPR000682">
    <property type="entry name" value="PCMT"/>
</dbReference>
<evidence type="ECO:0000256" key="4">
    <source>
        <dbReference type="ARBA" id="ARBA00022490"/>
    </source>
</evidence>
<keyword evidence="4" id="KW-0963">Cytoplasm</keyword>
<dbReference type="Gene3D" id="3.40.50.150">
    <property type="entry name" value="Vaccinia Virus protein VP39"/>
    <property type="match status" value="1"/>
</dbReference>
<evidence type="ECO:0000313" key="8">
    <source>
        <dbReference type="EMBL" id="CUV10344.1"/>
    </source>
</evidence>
<dbReference type="EMBL" id="FAXC01000403">
    <property type="protein sequence ID" value="CUV10344.1"/>
    <property type="molecule type" value="Genomic_DNA"/>
</dbReference>
<dbReference type="PANTHER" id="PTHR11579">
    <property type="entry name" value="PROTEIN-L-ISOASPARTATE O-METHYLTRANSFERASE"/>
    <property type="match status" value="1"/>
</dbReference>
<dbReference type="SUPFAM" id="SSF53335">
    <property type="entry name" value="S-adenosyl-L-methionine-dependent methyltransferases"/>
    <property type="match status" value="1"/>
</dbReference>
<evidence type="ECO:0000256" key="3">
    <source>
        <dbReference type="ARBA" id="ARBA00011890"/>
    </source>
</evidence>
<dbReference type="GO" id="GO:0004719">
    <property type="term" value="F:protein-L-isoaspartate (D-aspartate) O-methyltransferase activity"/>
    <property type="evidence" value="ECO:0007669"/>
    <property type="project" value="UniProtKB-EC"/>
</dbReference>
<comment type="similarity">
    <text evidence="2">Belongs to the methyltransferase superfamily. L-isoaspartyl/D-aspartyl protein methyltransferase family.</text>
</comment>
<name>A0A160VLC7_9ZZZZ</name>
<dbReference type="PANTHER" id="PTHR11579:SF0">
    <property type="entry name" value="PROTEIN-L-ISOASPARTATE(D-ASPARTATE) O-METHYLTRANSFERASE"/>
    <property type="match status" value="1"/>
</dbReference>
<evidence type="ECO:0000256" key="6">
    <source>
        <dbReference type="ARBA" id="ARBA00022679"/>
    </source>
</evidence>
<comment type="subcellular location">
    <subcellularLocation>
        <location evidence="1">Cytoplasm</location>
    </subcellularLocation>
</comment>
<evidence type="ECO:0000256" key="2">
    <source>
        <dbReference type="ARBA" id="ARBA00005369"/>
    </source>
</evidence>
<dbReference type="GO" id="GO:0005737">
    <property type="term" value="C:cytoplasm"/>
    <property type="evidence" value="ECO:0007669"/>
    <property type="project" value="UniProtKB-SubCell"/>
</dbReference>
<dbReference type="EC" id="2.1.1.77" evidence="3"/>
<sequence length="250" mass="27994">MVPDKLFIHLVFILFVFLPSTQAQNNRVKIFPSDWKAAAQEMVLTQIVERGVKDARVLTVLAQTARHKFVPSEMVPYAYNDRPLPIGEDQTISQPYIVALMTELLDLSGTEKVLEIGTGSGYQAAVLSPLVAEVYTIEIVKTLALRAQTILKELGMKNVHVRWGDGYKGWPDEAPFDRIIVTAAPDEVPPALIDQLRAGGKLVIPVGKYWQELKVITKVSRSQIDEQSIIPVRFVPMVHPRKTIVEEDLN</sequence>
<proteinExistence type="inferred from homology"/>
<dbReference type="AlphaFoldDB" id="A0A160VLC7"/>
<evidence type="ECO:0000256" key="5">
    <source>
        <dbReference type="ARBA" id="ARBA00022603"/>
    </source>
</evidence>
<evidence type="ECO:0000256" key="1">
    <source>
        <dbReference type="ARBA" id="ARBA00004496"/>
    </source>
</evidence>
<accession>A0A160VLC7</accession>
<keyword evidence="5 8" id="KW-0489">Methyltransferase</keyword>
<dbReference type="CDD" id="cd02440">
    <property type="entry name" value="AdoMet_MTases"/>
    <property type="match status" value="1"/>
</dbReference>
<keyword evidence="7" id="KW-0949">S-adenosyl-L-methionine</keyword>
<dbReference type="GO" id="GO:0032259">
    <property type="term" value="P:methylation"/>
    <property type="evidence" value="ECO:0007669"/>
    <property type="project" value="UniProtKB-KW"/>
</dbReference>
<gene>
    <name evidence="8" type="ORF">MGWOODY_Mmi679</name>
</gene>
<dbReference type="NCBIfam" id="TIGR00080">
    <property type="entry name" value="pimt"/>
    <property type="match status" value="1"/>
</dbReference>
<dbReference type="NCBIfam" id="NF001453">
    <property type="entry name" value="PRK00312.1"/>
    <property type="match status" value="1"/>
</dbReference>
<dbReference type="InterPro" id="IPR029063">
    <property type="entry name" value="SAM-dependent_MTases_sf"/>
</dbReference>
<dbReference type="FunFam" id="3.40.50.150:FF:000010">
    <property type="entry name" value="Protein-L-isoaspartate O-methyltransferase"/>
    <property type="match status" value="1"/>
</dbReference>
<dbReference type="PROSITE" id="PS01279">
    <property type="entry name" value="PCMT"/>
    <property type="match status" value="1"/>
</dbReference>
<reference evidence="8" key="1">
    <citation type="submission" date="2015-10" db="EMBL/GenBank/DDBJ databases">
        <authorList>
            <person name="Gilbert D.G."/>
        </authorList>
    </citation>
    <scope>NUCLEOTIDE SEQUENCE</scope>
</reference>
<organism evidence="8">
    <name type="scientific">hydrothermal vent metagenome</name>
    <dbReference type="NCBI Taxonomy" id="652676"/>
    <lineage>
        <taxon>unclassified sequences</taxon>
        <taxon>metagenomes</taxon>
        <taxon>ecological metagenomes</taxon>
    </lineage>
</organism>
<keyword evidence="6 8" id="KW-0808">Transferase</keyword>